<dbReference type="SMART" id="SM00100">
    <property type="entry name" value="cNMP"/>
    <property type="match status" value="1"/>
</dbReference>
<dbReference type="Pfam" id="PF13545">
    <property type="entry name" value="HTH_Crp_2"/>
    <property type="match status" value="1"/>
</dbReference>
<dbReference type="STRING" id="1108595.BKX93_03280"/>
<dbReference type="AlphaFoldDB" id="A0A1D9LCX5"/>
<keyword evidence="1" id="KW-0805">Transcription regulation</keyword>
<dbReference type="InterPro" id="IPR036390">
    <property type="entry name" value="WH_DNA-bd_sf"/>
</dbReference>
<evidence type="ECO:0000256" key="3">
    <source>
        <dbReference type="ARBA" id="ARBA00023163"/>
    </source>
</evidence>
<dbReference type="Gene3D" id="2.60.120.10">
    <property type="entry name" value="Jelly Rolls"/>
    <property type="match status" value="1"/>
</dbReference>
<dbReference type="InterPro" id="IPR012318">
    <property type="entry name" value="HTH_CRP"/>
</dbReference>
<dbReference type="InterPro" id="IPR014710">
    <property type="entry name" value="RmlC-like_jellyroll"/>
</dbReference>
<organism evidence="5 6">
    <name type="scientific">Chromobacterium vaccinii</name>
    <dbReference type="NCBI Taxonomy" id="1108595"/>
    <lineage>
        <taxon>Bacteria</taxon>
        <taxon>Pseudomonadati</taxon>
        <taxon>Pseudomonadota</taxon>
        <taxon>Betaproteobacteria</taxon>
        <taxon>Neisseriales</taxon>
        <taxon>Chromobacteriaceae</taxon>
        <taxon>Chromobacterium</taxon>
    </lineage>
</organism>
<evidence type="ECO:0000313" key="6">
    <source>
        <dbReference type="Proteomes" id="UP000178776"/>
    </source>
</evidence>
<dbReference type="GO" id="GO:0006355">
    <property type="term" value="P:regulation of DNA-templated transcription"/>
    <property type="evidence" value="ECO:0007669"/>
    <property type="project" value="InterPro"/>
</dbReference>
<accession>A0A1D9LCX5</accession>
<evidence type="ECO:0000256" key="2">
    <source>
        <dbReference type="ARBA" id="ARBA00023125"/>
    </source>
</evidence>
<dbReference type="PROSITE" id="PS51063">
    <property type="entry name" value="HTH_CRP_2"/>
    <property type="match status" value="1"/>
</dbReference>
<dbReference type="RefSeq" id="WP_070978718.1">
    <property type="nucleotide sequence ID" value="NZ_CP017707.1"/>
</dbReference>
<dbReference type="GeneID" id="68840230"/>
<dbReference type="EMBL" id="CP017707">
    <property type="protein sequence ID" value="AOZ49117.1"/>
    <property type="molecule type" value="Genomic_DNA"/>
</dbReference>
<name>A0A1D9LCX5_9NEIS</name>
<dbReference type="Proteomes" id="UP000178776">
    <property type="component" value="Chromosome"/>
</dbReference>
<evidence type="ECO:0000313" key="5">
    <source>
        <dbReference type="EMBL" id="AOZ49117.1"/>
    </source>
</evidence>
<dbReference type="InterPro" id="IPR018490">
    <property type="entry name" value="cNMP-bd_dom_sf"/>
</dbReference>
<gene>
    <name evidence="5" type="ORF">BKX93_03280</name>
</gene>
<evidence type="ECO:0000256" key="1">
    <source>
        <dbReference type="ARBA" id="ARBA00023015"/>
    </source>
</evidence>
<dbReference type="GO" id="GO:0003677">
    <property type="term" value="F:DNA binding"/>
    <property type="evidence" value="ECO:0007669"/>
    <property type="project" value="UniProtKB-KW"/>
</dbReference>
<feature type="domain" description="HTH crp-type" evidence="4">
    <location>
        <begin position="142"/>
        <end position="208"/>
    </location>
</feature>
<reference evidence="5 6" key="1">
    <citation type="submission" date="2016-10" db="EMBL/GenBank/DDBJ databases">
        <title>Chromobacterium muskegensis sp. nov., an insecticidal bacterium isolated from Sphagnum bogs.</title>
        <authorList>
            <person name="Sparks M.E."/>
            <person name="Blackburn M.B."/>
            <person name="Gundersen-Rindal D.E."/>
            <person name="Mitchell A."/>
            <person name="Farrar R."/>
            <person name="Kuhar D."/>
        </authorList>
    </citation>
    <scope>NUCLEOTIDE SEQUENCE [LARGE SCALE GENOMIC DNA]</scope>
    <source>
        <strain evidence="5 6">21-1</strain>
    </source>
</reference>
<proteinExistence type="predicted"/>
<keyword evidence="3" id="KW-0804">Transcription</keyword>
<dbReference type="SUPFAM" id="SSF46785">
    <property type="entry name" value="Winged helix' DNA-binding domain"/>
    <property type="match status" value="1"/>
</dbReference>
<keyword evidence="2" id="KW-0238">DNA-binding</keyword>
<dbReference type="InterPro" id="IPR000595">
    <property type="entry name" value="cNMP-bd_dom"/>
</dbReference>
<evidence type="ECO:0000259" key="4">
    <source>
        <dbReference type="PROSITE" id="PS51063"/>
    </source>
</evidence>
<protein>
    <recommendedName>
        <fullName evidence="4">HTH crp-type domain-containing protein</fullName>
    </recommendedName>
</protein>
<dbReference type="KEGG" id="cvc:BKX93_03280"/>
<dbReference type="SUPFAM" id="SSF51206">
    <property type="entry name" value="cAMP-binding domain-like"/>
    <property type="match status" value="1"/>
</dbReference>
<sequence>MSIIENHLIGLLPSDDRIHLLAHCEPVELILAEALCKQGGSASYAYFPRQSSISLLAEDLNHHQLEIGVAGCEGMLGAHLAWGTAVDPLHALVQRPGLAWRIRAEAFRGELSNNKPLQLVVHQYLSVLMRQWALSAVCMRFHPLGGRLASRLLIEHDHVCADDFHVTHEFLAHMLGVRRVSITMAAGALQSRGLIEYHRGRVVVLDRGGLEAMACVCYAANRQIYADTLGEWRISPAMSVPSAKSCDAACAAARNLDHAVLGPD</sequence>